<reference evidence="1" key="1">
    <citation type="submission" date="2023-09" db="EMBL/GenBank/DDBJ databases">
        <title>Vallitalea sediminicola and Vallitalea maricola sp. nov., anaerobic bacteria isolated from marine sediment.</title>
        <authorList>
            <person name="Hirano S."/>
            <person name="Maeda A."/>
            <person name="Terahara T."/>
            <person name="Mori K."/>
            <person name="Hamada M."/>
            <person name="Matsumoto R."/>
            <person name="Kobayashi T."/>
        </authorList>
    </citation>
    <scope>NUCLEOTIDE SEQUENCE</scope>
    <source>
        <strain evidence="1">AN17-2</strain>
    </source>
</reference>
<dbReference type="EMBL" id="BTPU01000102">
    <property type="protein sequence ID" value="GMQ65214.1"/>
    <property type="molecule type" value="Genomic_DNA"/>
</dbReference>
<comment type="caution">
    <text evidence="1">The sequence shown here is derived from an EMBL/GenBank/DDBJ whole genome shotgun (WGS) entry which is preliminary data.</text>
</comment>
<accession>A0ACB5URH6</accession>
<gene>
    <name evidence="1" type="primary">hypF</name>
    <name evidence="1" type="ORF">AN2V17_44560</name>
</gene>
<proteinExistence type="predicted"/>
<name>A0ACB5URH6_9FIRM</name>
<evidence type="ECO:0000313" key="1">
    <source>
        <dbReference type="EMBL" id="GMQ65214.1"/>
    </source>
</evidence>
<dbReference type="Proteomes" id="UP001374599">
    <property type="component" value="Unassembled WGS sequence"/>
</dbReference>
<organism evidence="1 2">
    <name type="scientific">Vallitalea maricola</name>
    <dbReference type="NCBI Taxonomy" id="3074433"/>
    <lineage>
        <taxon>Bacteria</taxon>
        <taxon>Bacillati</taxon>
        <taxon>Bacillota</taxon>
        <taxon>Clostridia</taxon>
        <taxon>Lachnospirales</taxon>
        <taxon>Vallitaleaceae</taxon>
        <taxon>Vallitalea</taxon>
    </lineage>
</organism>
<protein>
    <submittedName>
        <fullName evidence="1">Carbamoyltransferase HypF</fullName>
    </submittedName>
</protein>
<evidence type="ECO:0000313" key="2">
    <source>
        <dbReference type="Proteomes" id="UP001374599"/>
    </source>
</evidence>
<sequence>MLGYKIQIMGIVQGVGFRPFVYSKALANNLKGWVNNCDSTVVIMIEGEKNDIKCFIKDMIYNPPSIANIEKIKIIPCEVKGYKDFHILPSTSTTPTICFLSPDIATCDKCMNEVLNPKSRRYRYPFTNCTQCGPRFSIIKELPYDRKNTTMSMFPMCTDCEKEYNDPSDSRFHTQPNCCKKCGPQVEFIDSDNMKKYGNPIKSAVSMIKQGKIVGIKGLGGFHLCCDAVNNNTVNILRIRKKRPNKPLAIMAKNLESAKKIAYISTKEEQIVTGKQRPIVLLKKRLSNILPSNIAPNQRYIGIMLPYTPLHYLLFDESLEYLVMTSGNLNGQPLAYKNKEAIESLGNICDYFLTHNREIHMPIDDSVVKVIEDKVMVIRLARGYAPYHVKMDSNKEILALGGQQKSTVCVLKSKYAVMSNYIGDLGDYDTFERYQKTIDNILNIYKTTPDRLIHDLHPLYDSTKYAHEQSIRHIGVQHHYAHMLSCMVEHNMDKKVIGVIYDGTGLGDDGAIWGGEFFIGDRKSYKRVAHLKYVTLQGGDITVKEPWRSGVSFLCSSEIEPEKYIKGVNRDTIKLLKEALSSDFNCFQSSSIGRFFDGVSALIGLCNYNTYDGEAAIILENNTESGVTQLYSYDIDDTNNELLIDYKKIIKGIIGDVKQGINISSISSKFHNTVIDFTVNMVDRLSKKSGIVDVVLSGGVFQNSYLLSGIYRRLKGLGFNTYFNEIIPINDGGLSLGQIAIEDDEYGGVK</sequence>
<keyword evidence="2" id="KW-1185">Reference proteome</keyword>